<feature type="binding site" description="axial binding residue" evidence="1">
    <location>
        <position position="461"/>
    </location>
    <ligand>
        <name>heme</name>
        <dbReference type="ChEBI" id="CHEBI:30413"/>
    </ligand>
    <ligandPart>
        <name>Fe</name>
        <dbReference type="ChEBI" id="CHEBI:18248"/>
    </ligandPart>
</feature>
<keyword evidence="3" id="KW-0503">Monooxygenase</keyword>
<evidence type="ECO:0000256" key="1">
    <source>
        <dbReference type="PIRSR" id="PIRSR602401-1"/>
    </source>
</evidence>
<proteinExistence type="predicted"/>
<dbReference type="PANTHER" id="PTHR24305">
    <property type="entry name" value="CYTOCHROME P450"/>
    <property type="match status" value="1"/>
</dbReference>
<dbReference type="GO" id="GO:0020037">
    <property type="term" value="F:heme binding"/>
    <property type="evidence" value="ECO:0007669"/>
    <property type="project" value="InterPro"/>
</dbReference>
<sequence length="527" mass="60565">MLSYWFLSPIAVTFYFIFSITYNIFFHPLAKCPGPFLASISHIPSFYHACKGDWHLWLWRCFQKYGNKFRATPNMVLFRSPRAHHDIYNYKANAKKSNFYDSWSRNERDLYTLNITDVALHAKRRRLLNSAFTEQSVRAAGMSMASHINRWVELLFDDDQKASCWSEPRDMKAQVEALIFDILGEQCFGESFETKEQDSIRSRFKNIPNAIEVFLKMMYPLTKSPLLDAVIWLKPRGLSRLIDATLSKEVREYYEFEQECVNRRLAAESSATKRPETTAPREDFFHFLYNAKDPDTNEPGLLKDDLLAEIHMLIIAGTHTTSTALTAVLFYISSNFDVYHKLCKEIRTTFSSTEEIQYGQKLSSCKYLRACIDETLRMAPPGPAEFPRQILQRGATVNGEYFPAGVIVGAAGWASGHDEGLYGDSEAYRPERWIESEANTAVDVARIKRGFSPFSKGPGNCVGQNLAILEMMMTIGRLVYYADLKLASTVSRGKDNLGWGRDPRHYQFWDAHIGMGERIELQFKKRN</sequence>
<dbReference type="InterPro" id="IPR036396">
    <property type="entry name" value="Cyt_P450_sf"/>
</dbReference>
<dbReference type="GO" id="GO:0016705">
    <property type="term" value="F:oxidoreductase activity, acting on paired donors, with incorporation or reduction of molecular oxygen"/>
    <property type="evidence" value="ECO:0007669"/>
    <property type="project" value="InterPro"/>
</dbReference>
<keyword evidence="2" id="KW-0812">Transmembrane</keyword>
<keyword evidence="4" id="KW-1185">Reference proteome</keyword>
<dbReference type="InterPro" id="IPR001128">
    <property type="entry name" value="Cyt_P450"/>
</dbReference>
<dbReference type="InterPro" id="IPR050121">
    <property type="entry name" value="Cytochrome_P450_monoxygenase"/>
</dbReference>
<keyword evidence="2" id="KW-1133">Transmembrane helix</keyword>
<keyword evidence="2" id="KW-0472">Membrane</keyword>
<accession>A0A6A6ESR7</accession>
<dbReference type="Pfam" id="PF00067">
    <property type="entry name" value="p450"/>
    <property type="match status" value="1"/>
</dbReference>
<dbReference type="GO" id="GO:0004497">
    <property type="term" value="F:monooxygenase activity"/>
    <property type="evidence" value="ECO:0007669"/>
    <property type="project" value="UniProtKB-KW"/>
</dbReference>
<dbReference type="OrthoDB" id="1470350at2759"/>
<dbReference type="PANTHER" id="PTHR24305:SF226">
    <property type="entry name" value="CYTOCHROME P450 MONOOXYGENASE"/>
    <property type="match status" value="1"/>
</dbReference>
<name>A0A6A6ESR7_9PEZI</name>
<dbReference type="Proteomes" id="UP000800200">
    <property type="component" value="Unassembled WGS sequence"/>
</dbReference>
<keyword evidence="3" id="KW-0560">Oxidoreductase</keyword>
<dbReference type="GO" id="GO:0005506">
    <property type="term" value="F:iron ion binding"/>
    <property type="evidence" value="ECO:0007669"/>
    <property type="project" value="InterPro"/>
</dbReference>
<feature type="transmembrane region" description="Helical" evidence="2">
    <location>
        <begin position="6"/>
        <end position="26"/>
    </location>
</feature>
<evidence type="ECO:0000313" key="4">
    <source>
        <dbReference type="Proteomes" id="UP000800200"/>
    </source>
</evidence>
<gene>
    <name evidence="3" type="ORF">K469DRAFT_735052</name>
</gene>
<reference evidence="3" key="1">
    <citation type="journal article" date="2020" name="Stud. Mycol.">
        <title>101 Dothideomycetes genomes: a test case for predicting lifestyles and emergence of pathogens.</title>
        <authorList>
            <person name="Haridas S."/>
            <person name="Albert R."/>
            <person name="Binder M."/>
            <person name="Bloem J."/>
            <person name="Labutti K."/>
            <person name="Salamov A."/>
            <person name="Andreopoulos B."/>
            <person name="Baker S."/>
            <person name="Barry K."/>
            <person name="Bills G."/>
            <person name="Bluhm B."/>
            <person name="Cannon C."/>
            <person name="Castanera R."/>
            <person name="Culley D."/>
            <person name="Daum C."/>
            <person name="Ezra D."/>
            <person name="Gonzalez J."/>
            <person name="Henrissat B."/>
            <person name="Kuo A."/>
            <person name="Liang C."/>
            <person name="Lipzen A."/>
            <person name="Lutzoni F."/>
            <person name="Magnuson J."/>
            <person name="Mondo S."/>
            <person name="Nolan M."/>
            <person name="Ohm R."/>
            <person name="Pangilinan J."/>
            <person name="Park H.-J."/>
            <person name="Ramirez L."/>
            <person name="Alfaro M."/>
            <person name="Sun H."/>
            <person name="Tritt A."/>
            <person name="Yoshinaga Y."/>
            <person name="Zwiers L.-H."/>
            <person name="Turgeon B."/>
            <person name="Goodwin S."/>
            <person name="Spatafora J."/>
            <person name="Crous P."/>
            <person name="Grigoriev I."/>
        </authorList>
    </citation>
    <scope>NUCLEOTIDE SEQUENCE</scope>
    <source>
        <strain evidence="3">CBS 207.26</strain>
    </source>
</reference>
<dbReference type="PRINTS" id="PR00385">
    <property type="entry name" value="P450"/>
</dbReference>
<dbReference type="InterPro" id="IPR002401">
    <property type="entry name" value="Cyt_P450_E_grp-I"/>
</dbReference>
<evidence type="ECO:0000313" key="3">
    <source>
        <dbReference type="EMBL" id="KAF2192936.1"/>
    </source>
</evidence>
<dbReference type="CDD" id="cd11061">
    <property type="entry name" value="CYP67-like"/>
    <property type="match status" value="1"/>
</dbReference>
<dbReference type="EMBL" id="ML994614">
    <property type="protein sequence ID" value="KAF2192936.1"/>
    <property type="molecule type" value="Genomic_DNA"/>
</dbReference>
<dbReference type="PRINTS" id="PR00463">
    <property type="entry name" value="EP450I"/>
</dbReference>
<dbReference type="Gene3D" id="1.10.630.10">
    <property type="entry name" value="Cytochrome P450"/>
    <property type="match status" value="1"/>
</dbReference>
<organism evidence="3 4">
    <name type="scientific">Zopfia rhizophila CBS 207.26</name>
    <dbReference type="NCBI Taxonomy" id="1314779"/>
    <lineage>
        <taxon>Eukaryota</taxon>
        <taxon>Fungi</taxon>
        <taxon>Dikarya</taxon>
        <taxon>Ascomycota</taxon>
        <taxon>Pezizomycotina</taxon>
        <taxon>Dothideomycetes</taxon>
        <taxon>Dothideomycetes incertae sedis</taxon>
        <taxon>Zopfiaceae</taxon>
        <taxon>Zopfia</taxon>
    </lineage>
</organism>
<evidence type="ECO:0000256" key="2">
    <source>
        <dbReference type="SAM" id="Phobius"/>
    </source>
</evidence>
<keyword evidence="1" id="KW-0408">Iron</keyword>
<keyword evidence="1" id="KW-0479">Metal-binding</keyword>
<keyword evidence="1" id="KW-0349">Heme</keyword>
<comment type="cofactor">
    <cofactor evidence="1">
        <name>heme</name>
        <dbReference type="ChEBI" id="CHEBI:30413"/>
    </cofactor>
</comment>
<dbReference type="SUPFAM" id="SSF48264">
    <property type="entry name" value="Cytochrome P450"/>
    <property type="match status" value="1"/>
</dbReference>
<dbReference type="AlphaFoldDB" id="A0A6A6ESR7"/>
<protein>
    <submittedName>
        <fullName evidence="3">Benzoate 4-monooxygenase cytochrome P450</fullName>
    </submittedName>
</protein>